<keyword evidence="5" id="KW-1185">Reference proteome</keyword>
<dbReference type="EMBL" id="CAMXCT030001558">
    <property type="protein sequence ID" value="CAL4778498.1"/>
    <property type="molecule type" value="Genomic_DNA"/>
</dbReference>
<dbReference type="CDD" id="cd02440">
    <property type="entry name" value="AdoMet_MTases"/>
    <property type="match status" value="1"/>
</dbReference>
<sequence>MVSQKGAQAGLRRRKGDGKDLGPSQRTPQVGSQWWLAVCAVTLAASALAVLVVHPWSEASARLLESLVDSLGNVVAAVENEELGLKLLTSGPCVIGAQYLQEDVKEQAAFTGFALQEAVLFVNRSLRHVLQLGLGAGVVPNYLRLHGVKVDVMEVSEVVLQMAEKYFDFNSCCADPRADPGCEVHTVMACRQRYGHTRLGEARALLFGDSKRFDVVISDVFIGSNPGHLHSVEVFQRIQQHWLSPAGVLLVNFVGFHRGNGSHISQKLARTLRQVFSHTRCYRDEDPAEKLDSAANLVCFSSTEPFRFVVPKTGDYGAPPPLSSFWIMKNFQLWEVLLPDDGEEILQDAQNELMDPGSQADIQAHFWSHAQTLIPPRVPCLHQMQLHHTPDDSHLTYLTGPSQQRQ</sequence>
<accession>A0A9P1CGX3</accession>
<dbReference type="Proteomes" id="UP001152797">
    <property type="component" value="Unassembled WGS sequence"/>
</dbReference>
<comment type="caution">
    <text evidence="3">The sequence shown here is derived from an EMBL/GenBank/DDBJ whole genome shotgun (WGS) entry which is preliminary data.</text>
</comment>
<protein>
    <recommendedName>
        <fullName evidence="6">Spermidine synthase</fullName>
    </recommendedName>
</protein>
<dbReference type="Gene3D" id="3.40.50.150">
    <property type="entry name" value="Vaccinia Virus protein VP39"/>
    <property type="match status" value="1"/>
</dbReference>
<feature type="region of interest" description="Disordered" evidence="1">
    <location>
        <begin position="1"/>
        <end position="28"/>
    </location>
</feature>
<dbReference type="OrthoDB" id="2016285at2759"/>
<evidence type="ECO:0000313" key="3">
    <source>
        <dbReference type="EMBL" id="CAI3991186.1"/>
    </source>
</evidence>
<name>A0A9P1CGX3_9DINO</name>
<reference evidence="3" key="1">
    <citation type="submission" date="2022-10" db="EMBL/GenBank/DDBJ databases">
        <authorList>
            <person name="Chen Y."/>
            <person name="Dougan E. K."/>
            <person name="Chan C."/>
            <person name="Rhodes N."/>
            <person name="Thang M."/>
        </authorList>
    </citation>
    <scope>NUCLEOTIDE SEQUENCE</scope>
</reference>
<evidence type="ECO:0000256" key="1">
    <source>
        <dbReference type="SAM" id="MobiDB-lite"/>
    </source>
</evidence>
<reference evidence="4" key="2">
    <citation type="submission" date="2024-04" db="EMBL/GenBank/DDBJ databases">
        <authorList>
            <person name="Chen Y."/>
            <person name="Shah S."/>
            <person name="Dougan E. K."/>
            <person name="Thang M."/>
            <person name="Chan C."/>
        </authorList>
    </citation>
    <scope>NUCLEOTIDE SEQUENCE [LARGE SCALE GENOMIC DNA]</scope>
</reference>
<dbReference type="EMBL" id="CAMXCT010001558">
    <property type="protein sequence ID" value="CAI3991186.1"/>
    <property type="molecule type" value="Genomic_DNA"/>
</dbReference>
<evidence type="ECO:0000313" key="5">
    <source>
        <dbReference type="Proteomes" id="UP001152797"/>
    </source>
</evidence>
<gene>
    <name evidence="3" type="ORF">C1SCF055_LOCUS18113</name>
</gene>
<keyword evidence="2" id="KW-1133">Transmembrane helix</keyword>
<keyword evidence="2" id="KW-0812">Transmembrane</keyword>
<evidence type="ECO:0000313" key="4">
    <source>
        <dbReference type="EMBL" id="CAL1144561.1"/>
    </source>
</evidence>
<dbReference type="SUPFAM" id="SSF53335">
    <property type="entry name" value="S-adenosyl-L-methionine-dependent methyltransferases"/>
    <property type="match status" value="1"/>
</dbReference>
<organism evidence="3">
    <name type="scientific">Cladocopium goreaui</name>
    <dbReference type="NCBI Taxonomy" id="2562237"/>
    <lineage>
        <taxon>Eukaryota</taxon>
        <taxon>Sar</taxon>
        <taxon>Alveolata</taxon>
        <taxon>Dinophyceae</taxon>
        <taxon>Suessiales</taxon>
        <taxon>Symbiodiniaceae</taxon>
        <taxon>Cladocopium</taxon>
    </lineage>
</organism>
<proteinExistence type="predicted"/>
<keyword evidence="2" id="KW-0472">Membrane</keyword>
<dbReference type="AlphaFoldDB" id="A0A9P1CGX3"/>
<evidence type="ECO:0008006" key="6">
    <source>
        <dbReference type="Google" id="ProtNLM"/>
    </source>
</evidence>
<evidence type="ECO:0000256" key="2">
    <source>
        <dbReference type="SAM" id="Phobius"/>
    </source>
</evidence>
<dbReference type="InterPro" id="IPR029063">
    <property type="entry name" value="SAM-dependent_MTases_sf"/>
</dbReference>
<feature type="transmembrane region" description="Helical" evidence="2">
    <location>
        <begin position="34"/>
        <end position="53"/>
    </location>
</feature>
<dbReference type="EMBL" id="CAMXCT020001558">
    <property type="protein sequence ID" value="CAL1144561.1"/>
    <property type="molecule type" value="Genomic_DNA"/>
</dbReference>